<feature type="compositionally biased region" description="Basic and acidic residues" evidence="1">
    <location>
        <begin position="50"/>
        <end position="67"/>
    </location>
</feature>
<evidence type="ECO:0000256" key="1">
    <source>
        <dbReference type="SAM" id="MobiDB-lite"/>
    </source>
</evidence>
<organism evidence="2 3">
    <name type="scientific">Marasmiellus scandens</name>
    <dbReference type="NCBI Taxonomy" id="2682957"/>
    <lineage>
        <taxon>Eukaryota</taxon>
        <taxon>Fungi</taxon>
        <taxon>Dikarya</taxon>
        <taxon>Basidiomycota</taxon>
        <taxon>Agaricomycotina</taxon>
        <taxon>Agaricomycetes</taxon>
        <taxon>Agaricomycetidae</taxon>
        <taxon>Agaricales</taxon>
        <taxon>Marasmiineae</taxon>
        <taxon>Omphalotaceae</taxon>
        <taxon>Marasmiellus</taxon>
    </lineage>
</organism>
<reference evidence="2 3" key="1">
    <citation type="submission" date="2024-01" db="EMBL/GenBank/DDBJ databases">
        <title>A draft genome for the cacao thread blight pathogen Marasmiellus scandens.</title>
        <authorList>
            <person name="Baruah I.K."/>
            <person name="Leung J."/>
            <person name="Bukari Y."/>
            <person name="Amoako-Attah I."/>
            <person name="Meinhardt L.W."/>
            <person name="Bailey B.A."/>
            <person name="Cohen S.P."/>
        </authorList>
    </citation>
    <scope>NUCLEOTIDE SEQUENCE [LARGE SCALE GENOMIC DNA]</scope>
    <source>
        <strain evidence="2 3">GH-19</strain>
    </source>
</reference>
<gene>
    <name evidence="2" type="ORF">VKT23_006485</name>
</gene>
<proteinExistence type="predicted"/>
<feature type="region of interest" description="Disordered" evidence="1">
    <location>
        <begin position="50"/>
        <end position="84"/>
    </location>
</feature>
<accession>A0ABR1JPA7</accession>
<protein>
    <submittedName>
        <fullName evidence="2">Uncharacterized protein</fullName>
    </submittedName>
</protein>
<dbReference type="Proteomes" id="UP001498398">
    <property type="component" value="Unassembled WGS sequence"/>
</dbReference>
<keyword evidence="3" id="KW-1185">Reference proteome</keyword>
<feature type="compositionally biased region" description="Basic residues" evidence="1">
    <location>
        <begin position="73"/>
        <end position="83"/>
    </location>
</feature>
<name>A0ABR1JPA7_9AGAR</name>
<evidence type="ECO:0000313" key="3">
    <source>
        <dbReference type="Proteomes" id="UP001498398"/>
    </source>
</evidence>
<comment type="caution">
    <text evidence="2">The sequence shown here is derived from an EMBL/GenBank/DDBJ whole genome shotgun (WGS) entry which is preliminary data.</text>
</comment>
<evidence type="ECO:0000313" key="2">
    <source>
        <dbReference type="EMBL" id="KAK7464317.1"/>
    </source>
</evidence>
<dbReference type="EMBL" id="JBANRG010000008">
    <property type="protein sequence ID" value="KAK7464317.1"/>
    <property type="molecule type" value="Genomic_DNA"/>
</dbReference>
<sequence length="116" mass="12946">MFNNSSHHNIDHSVLNNVGGNVYNTYNISIVGPATIRCCPDCFQRMVHADVDSPQPDSERVSLREARATPPRPTKRKRPRRRVGNFADANNNACVWGSRSATFRKCLEAGGLALFF</sequence>